<dbReference type="EMBL" id="AGNK02002023">
    <property type="status" value="NOT_ANNOTATED_CDS"/>
    <property type="molecule type" value="Genomic_DNA"/>
</dbReference>
<keyword evidence="2" id="KW-1185">Reference proteome</keyword>
<dbReference type="AlphaFoldDB" id="K3ZFP4"/>
<sequence>MLEASCVTVCLSSLELYQEPQQAMSTDYKHKSGQKGKQEE</sequence>
<dbReference type="Proteomes" id="UP000004995">
    <property type="component" value="Unassembled WGS sequence"/>
</dbReference>
<proteinExistence type="predicted"/>
<evidence type="ECO:0000313" key="2">
    <source>
        <dbReference type="Proteomes" id="UP000004995"/>
    </source>
</evidence>
<dbReference type="Gramene" id="KQL16625">
    <property type="protein sequence ID" value="KQL16625"/>
    <property type="gene ID" value="SETIT_025396mg"/>
</dbReference>
<reference evidence="1" key="2">
    <citation type="submission" date="2018-08" db="UniProtKB">
        <authorList>
            <consortium name="EnsemblPlants"/>
        </authorList>
    </citation>
    <scope>IDENTIFICATION</scope>
    <source>
        <strain evidence="1">Yugu1</strain>
    </source>
</reference>
<dbReference type="InParanoid" id="K3ZFP4"/>
<name>K3ZFP4_SETIT</name>
<organism evidence="1 2">
    <name type="scientific">Setaria italica</name>
    <name type="common">Foxtail millet</name>
    <name type="synonym">Panicum italicum</name>
    <dbReference type="NCBI Taxonomy" id="4555"/>
    <lineage>
        <taxon>Eukaryota</taxon>
        <taxon>Viridiplantae</taxon>
        <taxon>Streptophyta</taxon>
        <taxon>Embryophyta</taxon>
        <taxon>Tracheophyta</taxon>
        <taxon>Spermatophyta</taxon>
        <taxon>Magnoliopsida</taxon>
        <taxon>Liliopsida</taxon>
        <taxon>Poales</taxon>
        <taxon>Poaceae</taxon>
        <taxon>PACMAD clade</taxon>
        <taxon>Panicoideae</taxon>
        <taxon>Panicodae</taxon>
        <taxon>Paniceae</taxon>
        <taxon>Cenchrinae</taxon>
        <taxon>Setaria</taxon>
    </lineage>
</organism>
<evidence type="ECO:0000313" key="1">
    <source>
        <dbReference type="EnsemblPlants" id="KQL16625"/>
    </source>
</evidence>
<dbReference type="HOGENOM" id="CLU_3300308_0_0_1"/>
<dbReference type="EnsemblPlants" id="KQL16625">
    <property type="protein sequence ID" value="KQL16625"/>
    <property type="gene ID" value="SETIT_025396mg"/>
</dbReference>
<accession>K3ZFP4</accession>
<reference evidence="2" key="1">
    <citation type="journal article" date="2012" name="Nat. Biotechnol.">
        <title>Reference genome sequence of the model plant Setaria.</title>
        <authorList>
            <person name="Bennetzen J.L."/>
            <person name="Schmutz J."/>
            <person name="Wang H."/>
            <person name="Percifield R."/>
            <person name="Hawkins J."/>
            <person name="Pontaroli A.C."/>
            <person name="Estep M."/>
            <person name="Feng L."/>
            <person name="Vaughn J.N."/>
            <person name="Grimwood J."/>
            <person name="Jenkins J."/>
            <person name="Barry K."/>
            <person name="Lindquist E."/>
            <person name="Hellsten U."/>
            <person name="Deshpande S."/>
            <person name="Wang X."/>
            <person name="Wu X."/>
            <person name="Mitros T."/>
            <person name="Triplett J."/>
            <person name="Yang X."/>
            <person name="Ye C.Y."/>
            <person name="Mauro-Herrera M."/>
            <person name="Wang L."/>
            <person name="Li P."/>
            <person name="Sharma M."/>
            <person name="Sharma R."/>
            <person name="Ronald P.C."/>
            <person name="Panaud O."/>
            <person name="Kellogg E.A."/>
            <person name="Brutnell T.P."/>
            <person name="Doust A.N."/>
            <person name="Tuskan G.A."/>
            <person name="Rokhsar D."/>
            <person name="Devos K.M."/>
        </authorList>
    </citation>
    <scope>NUCLEOTIDE SEQUENCE [LARGE SCALE GENOMIC DNA]</scope>
    <source>
        <strain evidence="2">cv. Yugu1</strain>
    </source>
</reference>
<protein>
    <submittedName>
        <fullName evidence="1">Uncharacterized protein</fullName>
    </submittedName>
</protein>